<feature type="repeat" description="PPR" evidence="2">
    <location>
        <begin position="106"/>
        <end position="136"/>
    </location>
</feature>
<evidence type="ECO:0000256" key="1">
    <source>
        <dbReference type="ARBA" id="ARBA00022737"/>
    </source>
</evidence>
<dbReference type="NCBIfam" id="TIGR00756">
    <property type="entry name" value="PPR"/>
    <property type="match status" value="6"/>
</dbReference>
<protein>
    <recommendedName>
        <fullName evidence="5">Pentatricopeptide repeat-containing protein</fullName>
    </recommendedName>
</protein>
<dbReference type="FunFam" id="1.25.40.10:FF:000441">
    <property type="entry name" value="Pentatricopeptide repeat-containing protein mitochondrial"/>
    <property type="match status" value="1"/>
</dbReference>
<evidence type="ECO:0008006" key="5">
    <source>
        <dbReference type="Google" id="ProtNLM"/>
    </source>
</evidence>
<dbReference type="Proteomes" id="UP000027138">
    <property type="component" value="Unassembled WGS sequence"/>
</dbReference>
<dbReference type="AlphaFoldDB" id="A0A067L6A0"/>
<reference evidence="3 4" key="1">
    <citation type="journal article" date="2014" name="PLoS ONE">
        <title>Global Analysis of Gene Expression Profiles in Physic Nut (Jatropha curcas L.) Seedlings Exposed to Salt Stress.</title>
        <authorList>
            <person name="Zhang L."/>
            <person name="Zhang C."/>
            <person name="Wu P."/>
            <person name="Chen Y."/>
            <person name="Li M."/>
            <person name="Jiang H."/>
            <person name="Wu G."/>
        </authorList>
    </citation>
    <scope>NUCLEOTIDE SEQUENCE [LARGE SCALE GENOMIC DNA]</scope>
    <source>
        <strain evidence="4">cv. GZQX0401</strain>
        <tissue evidence="3">Young leaves</tissue>
    </source>
</reference>
<feature type="repeat" description="PPR" evidence="2">
    <location>
        <begin position="269"/>
        <end position="303"/>
    </location>
</feature>
<dbReference type="GO" id="GO:0003723">
    <property type="term" value="F:RNA binding"/>
    <property type="evidence" value="ECO:0007669"/>
    <property type="project" value="InterPro"/>
</dbReference>
<dbReference type="FunFam" id="1.25.40.10:FF:000090">
    <property type="entry name" value="Pentatricopeptide repeat-containing protein, chloroplastic"/>
    <property type="match status" value="1"/>
</dbReference>
<dbReference type="InterPro" id="IPR046960">
    <property type="entry name" value="PPR_At4g14850-like_plant"/>
</dbReference>
<accession>A0A067L6A0</accession>
<dbReference type="OrthoDB" id="7457040at2759"/>
<name>A0A067L6A0_JATCU</name>
<dbReference type="Pfam" id="PF01535">
    <property type="entry name" value="PPR"/>
    <property type="match status" value="3"/>
</dbReference>
<evidence type="ECO:0000256" key="2">
    <source>
        <dbReference type="PROSITE-ProRule" id="PRU00708"/>
    </source>
</evidence>
<dbReference type="InterPro" id="IPR011990">
    <property type="entry name" value="TPR-like_helical_dom_sf"/>
</dbReference>
<keyword evidence="1" id="KW-0677">Repeat</keyword>
<feature type="repeat" description="PPR" evidence="2">
    <location>
        <begin position="370"/>
        <end position="404"/>
    </location>
</feature>
<dbReference type="EMBL" id="KK914334">
    <property type="protein sequence ID" value="KDP40035.1"/>
    <property type="molecule type" value="Genomic_DNA"/>
</dbReference>
<proteinExistence type="predicted"/>
<feature type="repeat" description="PPR" evidence="2">
    <location>
        <begin position="5"/>
        <end position="39"/>
    </location>
</feature>
<dbReference type="InterPro" id="IPR046848">
    <property type="entry name" value="E_motif"/>
</dbReference>
<dbReference type="PANTHER" id="PTHR47926">
    <property type="entry name" value="PENTATRICOPEPTIDE REPEAT-CONTAINING PROTEIN"/>
    <property type="match status" value="1"/>
</dbReference>
<evidence type="ECO:0000313" key="4">
    <source>
        <dbReference type="Proteomes" id="UP000027138"/>
    </source>
</evidence>
<dbReference type="Pfam" id="PF13041">
    <property type="entry name" value="PPR_2"/>
    <property type="match status" value="4"/>
</dbReference>
<keyword evidence="4" id="KW-1185">Reference proteome</keyword>
<feature type="repeat" description="PPR" evidence="2">
    <location>
        <begin position="137"/>
        <end position="171"/>
    </location>
</feature>
<feature type="repeat" description="PPR" evidence="2">
    <location>
        <begin position="238"/>
        <end position="268"/>
    </location>
</feature>
<dbReference type="PANTHER" id="PTHR47926:SF465">
    <property type="entry name" value="PENTATRICOPEPTIDE REPEAT (PPR-LIKE) SUPERFAMILY PROTEIN"/>
    <property type="match status" value="1"/>
</dbReference>
<sequence>MPNRDTVAWNAMLSSYSQLGLHQESLSLYYQMRTSNTKPDHFTFSATLSACAGAASLLNGTRIHALVIVFGYQSSLPVNNALIDMYGKCLNAFSAGEVFKEMDDTNEVAWCSLLFAYTNSGQFDEAKKVFNLMPRKVDIAWNTMIAGLSRYGQIEMCQDLFREMQQSLCKPDQLTYSALMSACIESSELLCGHMLHGVIIKSGWGSAVEANNSIFSFYAKIGSLNDAIKVFESTEMLTQVSWNAIIDAYMKVGNINEAFLMFQHLPEKNVVSWTSMVTGYARNGHEEEALSCFVSMVRNSLLPDDFTIGAILHACSSLAVLAHGRMVHGYAIRRGFNSYLYVGNGLINMYAKCGDLDGSIRAFDDIYVKDLVSFNAMLFAFGLHGKACRALQLFDDMVVSGIKPDKMTFIGLLTTCSHSGLIEEGRAIFDSIRLVHGLSYDADHVACMLDMLGRGGYLAEAKELASKYAKTGDVKTSWYEALLGACSAHGELEMGTYYGEALKVLEPHKEMSYVLQSNLYSVSGQWKQAAMFRKAMANEGLRKMPGCSWIEVRNEVTSFVAGNRSHPYMENLCKILYFLEFEMRNPSLTCTVT</sequence>
<dbReference type="GO" id="GO:0009451">
    <property type="term" value="P:RNA modification"/>
    <property type="evidence" value="ECO:0007669"/>
    <property type="project" value="InterPro"/>
</dbReference>
<dbReference type="SUPFAM" id="SSF48452">
    <property type="entry name" value="TPR-like"/>
    <property type="match status" value="1"/>
</dbReference>
<dbReference type="Pfam" id="PF20431">
    <property type="entry name" value="E_motif"/>
    <property type="match status" value="1"/>
</dbReference>
<gene>
    <name evidence="3" type="ORF">JCGZ_02033</name>
</gene>
<dbReference type="InterPro" id="IPR002885">
    <property type="entry name" value="PPR_rpt"/>
</dbReference>
<dbReference type="Gene3D" id="1.25.40.10">
    <property type="entry name" value="Tetratricopeptide repeat domain"/>
    <property type="match status" value="4"/>
</dbReference>
<organism evidence="3 4">
    <name type="scientific">Jatropha curcas</name>
    <name type="common">Barbados nut</name>
    <dbReference type="NCBI Taxonomy" id="180498"/>
    <lineage>
        <taxon>Eukaryota</taxon>
        <taxon>Viridiplantae</taxon>
        <taxon>Streptophyta</taxon>
        <taxon>Embryophyta</taxon>
        <taxon>Tracheophyta</taxon>
        <taxon>Spermatophyta</taxon>
        <taxon>Magnoliopsida</taxon>
        <taxon>eudicotyledons</taxon>
        <taxon>Gunneridae</taxon>
        <taxon>Pentapetalae</taxon>
        <taxon>rosids</taxon>
        <taxon>fabids</taxon>
        <taxon>Malpighiales</taxon>
        <taxon>Euphorbiaceae</taxon>
        <taxon>Crotonoideae</taxon>
        <taxon>Jatropheae</taxon>
        <taxon>Jatropha</taxon>
    </lineage>
</organism>
<dbReference type="PROSITE" id="PS51375">
    <property type="entry name" value="PPR"/>
    <property type="match status" value="6"/>
</dbReference>
<evidence type="ECO:0000313" key="3">
    <source>
        <dbReference type="EMBL" id="KDP40035.1"/>
    </source>
</evidence>